<dbReference type="Proteomes" id="UP000789396">
    <property type="component" value="Unassembled WGS sequence"/>
</dbReference>
<proteinExistence type="predicted"/>
<feature type="region of interest" description="Disordered" evidence="1">
    <location>
        <begin position="155"/>
        <end position="192"/>
    </location>
</feature>
<gene>
    <name evidence="2" type="ORF">RFULGI_LOCUS10366</name>
</gene>
<evidence type="ECO:0000313" key="2">
    <source>
        <dbReference type="EMBL" id="CAG8699967.1"/>
    </source>
</evidence>
<feature type="non-terminal residue" evidence="2">
    <location>
        <position position="546"/>
    </location>
</feature>
<evidence type="ECO:0000313" key="3">
    <source>
        <dbReference type="Proteomes" id="UP000789396"/>
    </source>
</evidence>
<accession>A0A9N9HPY6</accession>
<organism evidence="2 3">
    <name type="scientific">Racocetra fulgida</name>
    <dbReference type="NCBI Taxonomy" id="60492"/>
    <lineage>
        <taxon>Eukaryota</taxon>
        <taxon>Fungi</taxon>
        <taxon>Fungi incertae sedis</taxon>
        <taxon>Mucoromycota</taxon>
        <taxon>Glomeromycotina</taxon>
        <taxon>Glomeromycetes</taxon>
        <taxon>Diversisporales</taxon>
        <taxon>Gigasporaceae</taxon>
        <taxon>Racocetra</taxon>
    </lineage>
</organism>
<reference evidence="2" key="1">
    <citation type="submission" date="2021-06" db="EMBL/GenBank/DDBJ databases">
        <authorList>
            <person name="Kallberg Y."/>
            <person name="Tangrot J."/>
            <person name="Rosling A."/>
        </authorList>
    </citation>
    <scope>NUCLEOTIDE SEQUENCE</scope>
    <source>
        <strain evidence="2">IN212</strain>
    </source>
</reference>
<dbReference type="OrthoDB" id="2370938at2759"/>
<keyword evidence="3" id="KW-1185">Reference proteome</keyword>
<protein>
    <submittedName>
        <fullName evidence="2">15628_t:CDS:1</fullName>
    </submittedName>
</protein>
<dbReference type="EMBL" id="CAJVPZ010020353">
    <property type="protein sequence ID" value="CAG8699967.1"/>
    <property type="molecule type" value="Genomic_DNA"/>
</dbReference>
<dbReference type="AlphaFoldDB" id="A0A9N9HPY6"/>
<sequence>ATEDLLQKDKIQSKYISELTKIKRSYKETDEQYNIVKEALESFAVTSILASAMYMKGFGSAIDTPCLLGWNLEVNFVSIRYQNIIFYNDKNEKKSEEVKDFWEDNELDQKLNKIDKKRKLVEAEGVVNFLQTGNERLNDTSKMVHKLQLNLLKGNEAKKSRNDEQEEMEDANKDESATDNKPYLLRKRQDTDYNEERMIKKHQDGYSTPSPCSPKLHSLPIDNPFVVEEDEYGTIIVDDVDELCFNDGDPANDLKIGEINISQLFRKFQNESVKIAKTDGLFVESNVHEILALSSIFLLIPGSYSKQMVNIFGSPLLDEVYQQIKPVQQTEIDSEYESKFRKVIKQATKESRRSATKSLLAELTNDQMLDENLDSVILECLKTLPTEKIKNEPSEITVITNYLDHIMREIFHDPDKHIVEWPNTGLDESKARKSQGRSKQPDFVVSIVHQLQTSGVIFVGEVSPPSEKNNVYKNCNDLIRVGIFMKDCLDSAIDLGADIKLLASVKEMLPFIDELEVLLGVREIFRKSFNTFYAKICNPGPPSTKA</sequence>
<comment type="caution">
    <text evidence="2">The sequence shown here is derived from an EMBL/GenBank/DDBJ whole genome shotgun (WGS) entry which is preliminary data.</text>
</comment>
<feature type="non-terminal residue" evidence="2">
    <location>
        <position position="1"/>
    </location>
</feature>
<evidence type="ECO:0000256" key="1">
    <source>
        <dbReference type="SAM" id="MobiDB-lite"/>
    </source>
</evidence>
<name>A0A9N9HPY6_9GLOM</name>